<dbReference type="OrthoDB" id="29853at2759"/>
<proteinExistence type="predicted"/>
<evidence type="ECO:0000313" key="3">
    <source>
        <dbReference type="Proteomes" id="UP000250235"/>
    </source>
</evidence>
<gene>
    <name evidence="2" type="ORF">F511_06114</name>
</gene>
<reference evidence="2 3" key="1">
    <citation type="journal article" date="2015" name="Proc. Natl. Acad. Sci. U.S.A.">
        <title>The resurrection genome of Boea hygrometrica: A blueprint for survival of dehydration.</title>
        <authorList>
            <person name="Xiao L."/>
            <person name="Yang G."/>
            <person name="Zhang L."/>
            <person name="Yang X."/>
            <person name="Zhao S."/>
            <person name="Ji Z."/>
            <person name="Zhou Q."/>
            <person name="Hu M."/>
            <person name="Wang Y."/>
            <person name="Chen M."/>
            <person name="Xu Y."/>
            <person name="Jin H."/>
            <person name="Xiao X."/>
            <person name="Hu G."/>
            <person name="Bao F."/>
            <person name="Hu Y."/>
            <person name="Wan P."/>
            <person name="Li L."/>
            <person name="Deng X."/>
            <person name="Kuang T."/>
            <person name="Xiang C."/>
            <person name="Zhu J.K."/>
            <person name="Oliver M.J."/>
            <person name="He Y."/>
        </authorList>
    </citation>
    <scope>NUCLEOTIDE SEQUENCE [LARGE SCALE GENOMIC DNA]</scope>
    <source>
        <strain evidence="3">cv. XS01</strain>
    </source>
</reference>
<sequence length="87" mass="9560">MMDKLLLHYSRKKSGHGTVKSDSNIKLPPNRVSSLPGEARSPASDTRNGHARAFSLQPEMLNGNGHVHPKLPDYDDFVARLAALRGK</sequence>
<protein>
    <submittedName>
        <fullName evidence="2">Uncharacterized protein</fullName>
    </submittedName>
</protein>
<evidence type="ECO:0000313" key="2">
    <source>
        <dbReference type="EMBL" id="KZV56097.1"/>
    </source>
</evidence>
<evidence type="ECO:0000256" key="1">
    <source>
        <dbReference type="SAM" id="MobiDB-lite"/>
    </source>
</evidence>
<name>A0A2Z7DG49_9LAMI</name>
<keyword evidence="3" id="KW-1185">Reference proteome</keyword>
<dbReference type="EMBL" id="KQ988415">
    <property type="protein sequence ID" value="KZV56097.1"/>
    <property type="molecule type" value="Genomic_DNA"/>
</dbReference>
<dbReference type="AlphaFoldDB" id="A0A2Z7DG49"/>
<accession>A0A2Z7DG49</accession>
<organism evidence="2 3">
    <name type="scientific">Dorcoceras hygrometricum</name>
    <dbReference type="NCBI Taxonomy" id="472368"/>
    <lineage>
        <taxon>Eukaryota</taxon>
        <taxon>Viridiplantae</taxon>
        <taxon>Streptophyta</taxon>
        <taxon>Embryophyta</taxon>
        <taxon>Tracheophyta</taxon>
        <taxon>Spermatophyta</taxon>
        <taxon>Magnoliopsida</taxon>
        <taxon>eudicotyledons</taxon>
        <taxon>Gunneridae</taxon>
        <taxon>Pentapetalae</taxon>
        <taxon>asterids</taxon>
        <taxon>lamiids</taxon>
        <taxon>Lamiales</taxon>
        <taxon>Gesneriaceae</taxon>
        <taxon>Didymocarpoideae</taxon>
        <taxon>Trichosporeae</taxon>
        <taxon>Loxocarpinae</taxon>
        <taxon>Dorcoceras</taxon>
    </lineage>
</organism>
<dbReference type="Proteomes" id="UP000250235">
    <property type="component" value="Unassembled WGS sequence"/>
</dbReference>
<feature type="region of interest" description="Disordered" evidence="1">
    <location>
        <begin position="9"/>
        <end position="52"/>
    </location>
</feature>